<keyword evidence="3" id="KW-0611">Plant defense</keyword>
<dbReference type="OMA" id="EISHCYK"/>
<evidence type="ECO:0000259" key="4">
    <source>
        <dbReference type="Pfam" id="PF00931"/>
    </source>
</evidence>
<dbReference type="InterPro" id="IPR036388">
    <property type="entry name" value="WH-like_DNA-bd_sf"/>
</dbReference>
<dbReference type="InterPro" id="IPR041118">
    <property type="entry name" value="Rx_N"/>
</dbReference>
<dbReference type="InterPro" id="IPR027417">
    <property type="entry name" value="P-loop_NTPase"/>
</dbReference>
<keyword evidence="2" id="KW-0547">Nucleotide-binding</keyword>
<evidence type="ECO:0000313" key="8">
    <source>
        <dbReference type="EMBL" id="OVA06858.1"/>
    </source>
</evidence>
<feature type="domain" description="NB-ARC" evidence="4">
    <location>
        <begin position="174"/>
        <end position="357"/>
    </location>
</feature>
<dbReference type="STRING" id="56857.A0A200Q8R0"/>
<dbReference type="InterPro" id="IPR042197">
    <property type="entry name" value="Apaf_helical"/>
</dbReference>
<dbReference type="InterPro" id="IPR044974">
    <property type="entry name" value="Disease_R_plants"/>
</dbReference>
<dbReference type="FunCoup" id="A0A200Q8R0">
    <property type="interactions" value="173"/>
</dbReference>
<feature type="domain" description="Disease resistance N-terminal" evidence="5">
    <location>
        <begin position="5"/>
        <end position="91"/>
    </location>
</feature>
<dbReference type="OrthoDB" id="2973320at2759"/>
<comment type="caution">
    <text evidence="8">The sequence shown here is derived from an EMBL/GenBank/DDBJ whole genome shotgun (WGS) entry which is preliminary data.</text>
</comment>
<dbReference type="Proteomes" id="UP000195402">
    <property type="component" value="Unassembled WGS sequence"/>
</dbReference>
<dbReference type="InterPro" id="IPR002182">
    <property type="entry name" value="NB-ARC"/>
</dbReference>
<accession>A0A200Q8R0</accession>
<dbReference type="SUPFAM" id="SSF52058">
    <property type="entry name" value="L domain-like"/>
    <property type="match status" value="1"/>
</dbReference>
<keyword evidence="1" id="KW-0677">Repeat</keyword>
<reference evidence="8 9" key="1">
    <citation type="journal article" date="2017" name="Mol. Plant">
        <title>The Genome of Medicinal Plant Macleaya cordata Provides New Insights into Benzylisoquinoline Alkaloids Metabolism.</title>
        <authorList>
            <person name="Liu X."/>
            <person name="Liu Y."/>
            <person name="Huang P."/>
            <person name="Ma Y."/>
            <person name="Qing Z."/>
            <person name="Tang Q."/>
            <person name="Cao H."/>
            <person name="Cheng P."/>
            <person name="Zheng Y."/>
            <person name="Yuan Z."/>
            <person name="Zhou Y."/>
            <person name="Liu J."/>
            <person name="Tang Z."/>
            <person name="Zhuo Y."/>
            <person name="Zhang Y."/>
            <person name="Yu L."/>
            <person name="Huang J."/>
            <person name="Yang P."/>
            <person name="Peng Q."/>
            <person name="Zhang J."/>
            <person name="Jiang W."/>
            <person name="Zhang Z."/>
            <person name="Lin K."/>
            <person name="Ro D.K."/>
            <person name="Chen X."/>
            <person name="Xiong X."/>
            <person name="Shang Y."/>
            <person name="Huang S."/>
            <person name="Zeng J."/>
        </authorList>
    </citation>
    <scope>NUCLEOTIDE SEQUENCE [LARGE SCALE GENOMIC DNA]</scope>
    <source>
        <strain evidence="9">cv. BLH2017</strain>
        <tissue evidence="8">Root</tissue>
    </source>
</reference>
<dbReference type="InterPro" id="IPR032675">
    <property type="entry name" value="LRR_dom_sf"/>
</dbReference>
<dbReference type="Gene3D" id="1.10.8.430">
    <property type="entry name" value="Helical domain of apoptotic protease-activating factors"/>
    <property type="match status" value="1"/>
</dbReference>
<dbReference type="SUPFAM" id="SSF52540">
    <property type="entry name" value="P-loop containing nucleoside triphosphate hydrolases"/>
    <property type="match status" value="1"/>
</dbReference>
<dbReference type="Gene3D" id="3.40.50.300">
    <property type="entry name" value="P-loop containing nucleotide triphosphate hydrolases"/>
    <property type="match status" value="1"/>
</dbReference>
<dbReference type="Pfam" id="PF00931">
    <property type="entry name" value="NB-ARC"/>
    <property type="match status" value="1"/>
</dbReference>
<evidence type="ECO:0000256" key="3">
    <source>
        <dbReference type="ARBA" id="ARBA00022821"/>
    </source>
</evidence>
<dbReference type="Gene3D" id="3.80.10.10">
    <property type="entry name" value="Ribonuclease Inhibitor"/>
    <property type="match status" value="1"/>
</dbReference>
<protein>
    <submittedName>
        <fullName evidence="8">Disease resistance protein</fullName>
    </submittedName>
</protein>
<dbReference type="Gene3D" id="1.10.10.10">
    <property type="entry name" value="Winged helix-like DNA-binding domain superfamily/Winged helix DNA-binding domain"/>
    <property type="match status" value="1"/>
</dbReference>
<keyword evidence="9" id="KW-1185">Reference proteome</keyword>
<feature type="domain" description="Disease resistance R13L4/SHOC-2-like LRR" evidence="7">
    <location>
        <begin position="572"/>
        <end position="808"/>
    </location>
</feature>
<dbReference type="InParanoid" id="A0A200Q8R0"/>
<dbReference type="AlphaFoldDB" id="A0A200Q8R0"/>
<dbReference type="Pfam" id="PF18052">
    <property type="entry name" value="Rx_N"/>
    <property type="match status" value="1"/>
</dbReference>
<dbReference type="Gene3D" id="1.20.5.4130">
    <property type="match status" value="1"/>
</dbReference>
<sequence>MTEPVVGFLVHQLLNSIKEEANVFFGFQSQVEKMKKNLNPMKSFLIDLRQLKNTNNNEYEIVKLSLATLREIIYDSDDVLLDCRIRADDYHREYSISMIMPCTLISPSELFFRYQTGRRLKEINIQISETENILKTYCTPFLIQKISQEDNNNTNNTRWTTHIFDQSEVVGLTEDMSKIKQWILPIKTELQRVGIVGMGGLGKTTIAQKIFNDKEIIERYKERIWISVSQTVNVVKIMKSMLEQLRVDKEDINGIEGILLQKVRRALMGKSYLIVMDDVWSIENGWWTQIFVGLPKEGENNYNQSQGQKNICNRRSIIITTRNEQVAESMGVTKGRIYRPKTLNQKDSWSLFHKVAFLTGTGISQDPEFISLGKDIVEKCDGLPLAIKTIGGLLSTKTQSIFEWEKIRDDFYDKLAENVNENGSVIASLQLSYDALPARLKQCILCFSIYPEESHISVEQLVRWWVGEGIIQGNEKKSATQLGYDCLSELFSRCLVDVVDHRGYDGGVDNCKMHDMIRELIIRMAKEEAFCSFDERNGQKFDSDSRHLGVTSEIGIQPLQTNSKIRALILTTSTCQFNFSPNTGLAKVKSLRVLDLSLQYMLSFNFHFEDLFGWIKSQKRLAYLNLRGVADMKELPHWIRKLQNLQFFILNECHLLEKLSSDITTLQNLIVLDVRHCPSLQYFPRGMGKLSNLEELSGFKLGSPGIDHCRLGDLKSLTKLRILRVEITEHDEIAREELDVLSQLHLQVLSIDTKYCGKEEILMQLDQLTPPQSLRELYLRNHRGSIPPNWLKPSFLPRLRYLCIEYGECRFMGPSFSGSEVQKWKLEGLCLK</sequence>
<dbReference type="FunFam" id="1.10.10.10:FF:000322">
    <property type="entry name" value="Probable disease resistance protein At1g63360"/>
    <property type="match status" value="1"/>
</dbReference>
<dbReference type="InterPro" id="IPR058922">
    <property type="entry name" value="WHD_DRP"/>
</dbReference>
<evidence type="ECO:0000256" key="2">
    <source>
        <dbReference type="ARBA" id="ARBA00022741"/>
    </source>
</evidence>
<dbReference type="Pfam" id="PF23559">
    <property type="entry name" value="WHD_DRP"/>
    <property type="match status" value="1"/>
</dbReference>
<evidence type="ECO:0000259" key="6">
    <source>
        <dbReference type="Pfam" id="PF23559"/>
    </source>
</evidence>
<gene>
    <name evidence="8" type="ORF">BVC80_497g3</name>
</gene>
<proteinExistence type="predicted"/>
<evidence type="ECO:0000259" key="5">
    <source>
        <dbReference type="Pfam" id="PF18052"/>
    </source>
</evidence>
<dbReference type="GO" id="GO:0043531">
    <property type="term" value="F:ADP binding"/>
    <property type="evidence" value="ECO:0007669"/>
    <property type="project" value="InterPro"/>
</dbReference>
<dbReference type="PRINTS" id="PR00364">
    <property type="entry name" value="DISEASERSIST"/>
</dbReference>
<evidence type="ECO:0000259" key="7">
    <source>
        <dbReference type="Pfam" id="PF23598"/>
    </source>
</evidence>
<dbReference type="EMBL" id="MVGT01002699">
    <property type="protein sequence ID" value="OVA06858.1"/>
    <property type="molecule type" value="Genomic_DNA"/>
</dbReference>
<feature type="domain" description="Disease resistance protein winged helix" evidence="6">
    <location>
        <begin position="449"/>
        <end position="521"/>
    </location>
</feature>
<evidence type="ECO:0000313" key="9">
    <source>
        <dbReference type="Proteomes" id="UP000195402"/>
    </source>
</evidence>
<dbReference type="PANTHER" id="PTHR23155:SF759">
    <property type="entry name" value="AAA+ ATPASE DOMAIN-CONTAINING PROTEIN"/>
    <property type="match status" value="1"/>
</dbReference>
<organism evidence="8 9">
    <name type="scientific">Macleaya cordata</name>
    <name type="common">Five-seeded plume-poppy</name>
    <name type="synonym">Bocconia cordata</name>
    <dbReference type="NCBI Taxonomy" id="56857"/>
    <lineage>
        <taxon>Eukaryota</taxon>
        <taxon>Viridiplantae</taxon>
        <taxon>Streptophyta</taxon>
        <taxon>Embryophyta</taxon>
        <taxon>Tracheophyta</taxon>
        <taxon>Spermatophyta</taxon>
        <taxon>Magnoliopsida</taxon>
        <taxon>Ranunculales</taxon>
        <taxon>Papaveraceae</taxon>
        <taxon>Papaveroideae</taxon>
        <taxon>Macleaya</taxon>
    </lineage>
</organism>
<dbReference type="GO" id="GO:0098542">
    <property type="term" value="P:defense response to other organism"/>
    <property type="evidence" value="ECO:0007669"/>
    <property type="project" value="TreeGrafter"/>
</dbReference>
<evidence type="ECO:0000256" key="1">
    <source>
        <dbReference type="ARBA" id="ARBA00022737"/>
    </source>
</evidence>
<dbReference type="InterPro" id="IPR055414">
    <property type="entry name" value="LRR_R13L4/SHOC2-like"/>
</dbReference>
<dbReference type="Pfam" id="PF23598">
    <property type="entry name" value="LRR_14"/>
    <property type="match status" value="1"/>
</dbReference>
<dbReference type="PANTHER" id="PTHR23155">
    <property type="entry name" value="DISEASE RESISTANCE PROTEIN RP"/>
    <property type="match status" value="1"/>
</dbReference>
<name>A0A200Q8R0_MACCD</name>